<feature type="region of interest" description="Disordered" evidence="1">
    <location>
        <begin position="224"/>
        <end position="256"/>
    </location>
</feature>
<dbReference type="EMBL" id="DXFA01000171">
    <property type="protein sequence ID" value="HIX49343.1"/>
    <property type="molecule type" value="Genomic_DNA"/>
</dbReference>
<organism evidence="4 5">
    <name type="scientific">Candidatus Mediterraneibacter caccavium</name>
    <dbReference type="NCBI Taxonomy" id="2838661"/>
    <lineage>
        <taxon>Bacteria</taxon>
        <taxon>Bacillati</taxon>
        <taxon>Bacillota</taxon>
        <taxon>Clostridia</taxon>
        <taxon>Lachnospirales</taxon>
        <taxon>Lachnospiraceae</taxon>
        <taxon>Mediterraneibacter</taxon>
    </lineage>
</organism>
<sequence>MVIRELYIKNFGKFKERHFYLNDGVQVISGENEFGKSTLHAFIRAMLFGLERGRGRAAARDAFTRYEPWDDPGSYAGVMRFTCGGRNFRLERSFARAAQRASLVCEDDGEELSLEHGDLDMLLGGMSAVLFDSTVSVGQLQARPGQELYEALENRAANYFDTGSGEIDLAAAFRLLKERQRSVEREVREQEAAREKEQEKVRLECRYLEQDMRALQDEYEEKRGQLEKLGNPEETEAARDEGQQTGTAGRKESVSGPGNLIRMGAVGVLAGAVGFLWSLFLENAVHTLPSAPFAGVSAVVTAVGILLLAAGTAAAVKARRSGAGAEDVRPGEKAGLRGVEGNGKSRAEGSDKNQAEARRIQGEMDHIRSAWKEKEIRCANLREQCEECGDSDTLRILRRRQQALALAAETLEKTAAEMGDQTAGILNRRASEIFAAFTDGAYQSLRMDGERHLSVWDGVRNIPAERLSRGTVEQIYLAVRLAAADILLEEPVPLILDDVFAFYDDKRLESALKWLSSQRKQVIIFTCHKREEEIAKRVVYS</sequence>
<dbReference type="InterPro" id="IPR038729">
    <property type="entry name" value="Rad50/SbcC_AAA"/>
</dbReference>
<keyword evidence="2" id="KW-0472">Membrane</keyword>
<reference evidence="4" key="2">
    <citation type="submission" date="2021-04" db="EMBL/GenBank/DDBJ databases">
        <authorList>
            <person name="Gilroy R."/>
        </authorList>
    </citation>
    <scope>NUCLEOTIDE SEQUENCE</scope>
    <source>
        <strain evidence="4">ChiSjej5B23-15282</strain>
    </source>
</reference>
<dbReference type="PANTHER" id="PTHR41259:SF1">
    <property type="entry name" value="DOUBLE-STRAND BREAK REPAIR RAD50 ATPASE, PUTATIVE-RELATED"/>
    <property type="match status" value="1"/>
</dbReference>
<feature type="compositionally biased region" description="Basic and acidic residues" evidence="1">
    <location>
        <begin position="343"/>
        <end position="356"/>
    </location>
</feature>
<reference evidence="4" key="1">
    <citation type="journal article" date="2021" name="PeerJ">
        <title>Extensive microbial diversity within the chicken gut microbiome revealed by metagenomics and culture.</title>
        <authorList>
            <person name="Gilroy R."/>
            <person name="Ravi A."/>
            <person name="Getino M."/>
            <person name="Pursley I."/>
            <person name="Horton D.L."/>
            <person name="Alikhan N.F."/>
            <person name="Baker D."/>
            <person name="Gharbi K."/>
            <person name="Hall N."/>
            <person name="Watson M."/>
            <person name="Adriaenssens E.M."/>
            <person name="Foster-Nyarko E."/>
            <person name="Jarju S."/>
            <person name="Secka A."/>
            <person name="Antonio M."/>
            <person name="Oren A."/>
            <person name="Chaudhuri R.R."/>
            <person name="La Ragione R."/>
            <person name="Hildebrand F."/>
            <person name="Pallen M.J."/>
        </authorList>
    </citation>
    <scope>NUCLEOTIDE SEQUENCE</scope>
    <source>
        <strain evidence="4">ChiSjej5B23-15282</strain>
    </source>
</reference>
<comment type="caution">
    <text evidence="4">The sequence shown here is derived from an EMBL/GenBank/DDBJ whole genome shotgun (WGS) entry which is preliminary data.</text>
</comment>
<dbReference type="Proteomes" id="UP000824243">
    <property type="component" value="Unassembled WGS sequence"/>
</dbReference>
<feature type="transmembrane region" description="Helical" evidence="2">
    <location>
        <begin position="260"/>
        <end position="281"/>
    </location>
</feature>
<evidence type="ECO:0000259" key="3">
    <source>
        <dbReference type="Pfam" id="PF13476"/>
    </source>
</evidence>
<gene>
    <name evidence="4" type="ORF">H9981_10100</name>
</gene>
<dbReference type="PANTHER" id="PTHR41259">
    <property type="entry name" value="DOUBLE-STRAND BREAK REPAIR RAD50 ATPASE, PUTATIVE-RELATED"/>
    <property type="match status" value="1"/>
</dbReference>
<evidence type="ECO:0000313" key="4">
    <source>
        <dbReference type="EMBL" id="HIX49343.1"/>
    </source>
</evidence>
<dbReference type="InterPro" id="IPR027417">
    <property type="entry name" value="P-loop_NTPase"/>
</dbReference>
<dbReference type="GO" id="GO:0006302">
    <property type="term" value="P:double-strand break repair"/>
    <property type="evidence" value="ECO:0007669"/>
    <property type="project" value="InterPro"/>
</dbReference>
<proteinExistence type="predicted"/>
<dbReference type="GO" id="GO:0016887">
    <property type="term" value="F:ATP hydrolysis activity"/>
    <property type="evidence" value="ECO:0007669"/>
    <property type="project" value="InterPro"/>
</dbReference>
<evidence type="ECO:0000313" key="5">
    <source>
        <dbReference type="Proteomes" id="UP000824243"/>
    </source>
</evidence>
<dbReference type="Gene3D" id="3.40.50.300">
    <property type="entry name" value="P-loop containing nucleotide triphosphate hydrolases"/>
    <property type="match status" value="2"/>
</dbReference>
<protein>
    <submittedName>
        <fullName evidence="4">AAA family ATPase</fullName>
    </submittedName>
</protein>
<feature type="region of interest" description="Disordered" evidence="1">
    <location>
        <begin position="320"/>
        <end position="356"/>
    </location>
</feature>
<dbReference type="Pfam" id="PF13476">
    <property type="entry name" value="AAA_23"/>
    <property type="match status" value="1"/>
</dbReference>
<evidence type="ECO:0000256" key="1">
    <source>
        <dbReference type="SAM" id="MobiDB-lite"/>
    </source>
</evidence>
<feature type="domain" description="Rad50/SbcC-type AAA" evidence="3">
    <location>
        <begin position="5"/>
        <end position="218"/>
    </location>
</feature>
<name>A0A9D2ATH6_9FIRM</name>
<keyword evidence="2" id="KW-0812">Transmembrane</keyword>
<feature type="transmembrane region" description="Helical" evidence="2">
    <location>
        <begin position="293"/>
        <end position="316"/>
    </location>
</feature>
<feature type="compositionally biased region" description="Basic and acidic residues" evidence="1">
    <location>
        <begin position="326"/>
        <end position="335"/>
    </location>
</feature>
<accession>A0A9D2ATH6</accession>
<keyword evidence="2" id="KW-1133">Transmembrane helix</keyword>
<evidence type="ECO:0000256" key="2">
    <source>
        <dbReference type="SAM" id="Phobius"/>
    </source>
</evidence>
<dbReference type="AlphaFoldDB" id="A0A9D2ATH6"/>
<dbReference type="SUPFAM" id="SSF52540">
    <property type="entry name" value="P-loop containing nucleoside triphosphate hydrolases"/>
    <property type="match status" value="1"/>
</dbReference>